<dbReference type="RefSeq" id="WP_169505506.1">
    <property type="nucleotide sequence ID" value="NZ_JABBPN010000011.1"/>
</dbReference>
<organism evidence="11 12">
    <name type="scientific">Paenibacillus lemnae</name>
    <dbReference type="NCBI Taxonomy" id="1330551"/>
    <lineage>
        <taxon>Bacteria</taxon>
        <taxon>Bacillati</taxon>
        <taxon>Bacillota</taxon>
        <taxon>Bacilli</taxon>
        <taxon>Bacillales</taxon>
        <taxon>Paenibacillaceae</taxon>
        <taxon>Paenibacillus</taxon>
    </lineage>
</organism>
<dbReference type="GO" id="GO:0120536">
    <property type="term" value="F:heptaprenylglyceryl phosphate synthase activity"/>
    <property type="evidence" value="ECO:0007669"/>
    <property type="project" value="UniProtKB-ARBA"/>
</dbReference>
<keyword evidence="7 10" id="KW-1208">Phospholipid metabolism</keyword>
<dbReference type="GO" id="GO:0046474">
    <property type="term" value="P:glycerophospholipid biosynthetic process"/>
    <property type="evidence" value="ECO:0007669"/>
    <property type="project" value="UniProtKB-UniRule"/>
</dbReference>
<evidence type="ECO:0000313" key="12">
    <source>
        <dbReference type="Proteomes" id="UP000565468"/>
    </source>
</evidence>
<comment type="cofactor">
    <cofactor evidence="10">
        <name>Mg(2+)</name>
        <dbReference type="ChEBI" id="CHEBI:18420"/>
    </cofactor>
</comment>
<dbReference type="InterPro" id="IPR008205">
    <property type="entry name" value="GGGP_HepGP_synthase"/>
</dbReference>
<gene>
    <name evidence="10" type="primary">pcrB</name>
    <name evidence="11" type="ORF">HII30_13170</name>
</gene>
<feature type="binding site" evidence="10">
    <location>
        <position position="13"/>
    </location>
    <ligand>
        <name>sn-glycerol 1-phosphate</name>
        <dbReference type="ChEBI" id="CHEBI:57685"/>
    </ligand>
</feature>
<name>A0A848M936_PAELE</name>
<evidence type="ECO:0000256" key="3">
    <source>
        <dbReference type="ARBA" id="ARBA00022723"/>
    </source>
</evidence>
<evidence type="ECO:0000256" key="4">
    <source>
        <dbReference type="ARBA" id="ARBA00022842"/>
    </source>
</evidence>
<dbReference type="PANTHER" id="PTHR40029">
    <property type="match status" value="1"/>
</dbReference>
<keyword evidence="3 10" id="KW-0479">Metal-binding</keyword>
<dbReference type="InterPro" id="IPR039074">
    <property type="entry name" value="GGGP/HepGP_synthase_I"/>
</dbReference>
<dbReference type="EC" id="2.5.1.n9" evidence="9 10"/>
<reference evidence="11 12" key="1">
    <citation type="submission" date="2020-04" db="EMBL/GenBank/DDBJ databases">
        <title>Paenibacillus algicola sp. nov., a novel marine bacterium producing alginate lyase.</title>
        <authorList>
            <person name="Huang H."/>
        </authorList>
    </citation>
    <scope>NUCLEOTIDE SEQUENCE [LARGE SCALE GENOMIC DNA]</scope>
    <source>
        <strain evidence="11 12">L7-75</strain>
    </source>
</reference>
<evidence type="ECO:0000256" key="7">
    <source>
        <dbReference type="ARBA" id="ARBA00023264"/>
    </source>
</evidence>
<feature type="binding site" evidence="10">
    <location>
        <position position="41"/>
    </location>
    <ligand>
        <name>Mg(2+)</name>
        <dbReference type="ChEBI" id="CHEBI:18420"/>
    </ligand>
</feature>
<comment type="catalytic activity">
    <reaction evidence="8 10">
        <text>sn-glycerol 1-phosphate + all-trans-heptaprenyl diphosphate = 3-heptaprenyl-sn-glycero-1-phosphate + diphosphate</text>
        <dbReference type="Rhea" id="RHEA:33495"/>
        <dbReference type="ChEBI" id="CHEBI:33019"/>
        <dbReference type="ChEBI" id="CHEBI:57685"/>
        <dbReference type="ChEBI" id="CHEBI:58206"/>
        <dbReference type="ChEBI" id="CHEBI:64781"/>
        <dbReference type="EC" id="2.5.1.n9"/>
    </reaction>
</comment>
<dbReference type="Gene3D" id="3.20.20.390">
    <property type="entry name" value="FMN-linked oxidoreductases"/>
    <property type="match status" value="1"/>
</dbReference>
<proteinExistence type="inferred from homology"/>
<evidence type="ECO:0000256" key="8">
    <source>
        <dbReference type="ARBA" id="ARBA00048318"/>
    </source>
</evidence>
<dbReference type="NCBIfam" id="NF003199">
    <property type="entry name" value="PRK04169.1-3"/>
    <property type="match status" value="1"/>
</dbReference>
<keyword evidence="2 10" id="KW-0808">Transferase</keyword>
<evidence type="ECO:0000256" key="9">
    <source>
        <dbReference type="ARBA" id="ARBA00066888"/>
    </source>
</evidence>
<comment type="function">
    <text evidence="10">Prenyltransferase that catalyzes in vivo the transfer of the heptaprenyl moiety of heptaprenyl pyrophosphate (HepPP; 35 carbon atoms) to the C3 hydroxyl of sn-glycerol-1-phosphate (G1P), producing heptaprenylglyceryl phosphate (HepGP). This reaction is an ether-bond-formation step in the biosynthesis of archaea-type G1P-based membrane lipids found in Bacillales.</text>
</comment>
<comment type="caution">
    <text evidence="11">The sequence shown here is derived from an EMBL/GenBank/DDBJ whole genome shotgun (WGS) entry which is preliminary data.</text>
</comment>
<comment type="subunit">
    <text evidence="10">Homodimer.</text>
</comment>
<keyword evidence="5 10" id="KW-0443">Lipid metabolism</keyword>
<evidence type="ECO:0000256" key="2">
    <source>
        <dbReference type="ARBA" id="ARBA00022679"/>
    </source>
</evidence>
<dbReference type="HAMAP" id="MF_00112">
    <property type="entry name" value="GGGP_HepGP_synthase"/>
    <property type="match status" value="1"/>
</dbReference>
<dbReference type="GO" id="GO:0000287">
    <property type="term" value="F:magnesium ion binding"/>
    <property type="evidence" value="ECO:0007669"/>
    <property type="project" value="UniProtKB-UniRule"/>
</dbReference>
<keyword evidence="1 10" id="KW-0444">Lipid biosynthesis</keyword>
<feature type="binding site" evidence="10">
    <location>
        <begin position="160"/>
        <end position="165"/>
    </location>
    <ligand>
        <name>sn-glycerol 1-phosphate</name>
        <dbReference type="ChEBI" id="CHEBI:57685"/>
    </ligand>
</feature>
<dbReference type="UniPathway" id="UPA00940"/>
<comment type="pathway">
    <text evidence="10">Membrane lipid metabolism; glycerophospholipid metabolism.</text>
</comment>
<comment type="caution">
    <text evidence="10">Lacks conserved residue(s) required for the propagation of feature annotation.</text>
</comment>
<dbReference type="NCBIfam" id="NF003197">
    <property type="entry name" value="PRK04169.1-1"/>
    <property type="match status" value="1"/>
</dbReference>
<dbReference type="InterPro" id="IPR038597">
    <property type="entry name" value="GGGP/HepGP_synthase_sf"/>
</dbReference>
<dbReference type="Proteomes" id="UP000565468">
    <property type="component" value="Unassembled WGS sequence"/>
</dbReference>
<keyword evidence="4 10" id="KW-0460">Magnesium</keyword>
<accession>A0A848M936</accession>
<dbReference type="CDD" id="cd02812">
    <property type="entry name" value="PcrB_like"/>
    <property type="match status" value="1"/>
</dbReference>
<dbReference type="FunFam" id="3.20.20.390:FF:000001">
    <property type="entry name" value="Heptaprenylglyceryl phosphate synthase"/>
    <property type="match status" value="1"/>
</dbReference>
<dbReference type="AlphaFoldDB" id="A0A848M936"/>
<keyword evidence="12" id="KW-1185">Reference proteome</keyword>
<dbReference type="Pfam" id="PF01884">
    <property type="entry name" value="PcrB"/>
    <property type="match status" value="1"/>
</dbReference>
<sequence>MKDMIKSWRHVFKLDPEKDMSDDALDAVCMSGTDAIMVGGSTGVTYDNTVDLLSRVRRYELPCVQEVSDLEAVVPGFDLYLIPMVLNTQDHTWILEKHRQGIERYGYMIPWELVVAEGYIVLNPDAAVAKLTGAQTDISEESAAAYAQIADKLMQLPVVYLEYSGTFGSMDTVRRVRRSLEQAQLFYGGGITTPEQAAEAAASSDTVIVGNIVYDNLEQALATVTAVKRP</sequence>
<evidence type="ECO:0000313" key="11">
    <source>
        <dbReference type="EMBL" id="NMO96721.1"/>
    </source>
</evidence>
<evidence type="ECO:0000256" key="10">
    <source>
        <dbReference type="HAMAP-Rule" id="MF_00112"/>
    </source>
</evidence>
<feature type="binding site" evidence="10">
    <location>
        <position position="15"/>
    </location>
    <ligand>
        <name>Mg(2+)</name>
        <dbReference type="ChEBI" id="CHEBI:18420"/>
    </ligand>
</feature>
<dbReference type="PANTHER" id="PTHR40029:SF2">
    <property type="entry name" value="HEPTAPRENYLGLYCERYL PHOSPHATE SYNTHASE"/>
    <property type="match status" value="1"/>
</dbReference>
<keyword evidence="6 10" id="KW-0594">Phospholipid biosynthesis</keyword>
<evidence type="ECO:0000256" key="5">
    <source>
        <dbReference type="ARBA" id="ARBA00023098"/>
    </source>
</evidence>
<dbReference type="NCBIfam" id="TIGR01768">
    <property type="entry name" value="GGGP-family"/>
    <property type="match status" value="1"/>
</dbReference>
<feature type="binding site" evidence="10">
    <location>
        <position position="190"/>
    </location>
    <ligand>
        <name>sn-glycerol 1-phosphate</name>
        <dbReference type="ChEBI" id="CHEBI:57685"/>
    </ligand>
</feature>
<feature type="binding site" evidence="10">
    <location>
        <begin position="210"/>
        <end position="211"/>
    </location>
    <ligand>
        <name>sn-glycerol 1-phosphate</name>
        <dbReference type="ChEBI" id="CHEBI:57685"/>
    </ligand>
</feature>
<evidence type="ECO:0000256" key="6">
    <source>
        <dbReference type="ARBA" id="ARBA00023209"/>
    </source>
</evidence>
<protein>
    <recommendedName>
        <fullName evidence="9 10">Heptaprenylglyceryl phosphate synthase</fullName>
        <shortName evidence="10">HepGP synthase</shortName>
        <ecNumber evidence="9 10">2.5.1.n9</ecNumber>
    </recommendedName>
    <alternativeName>
        <fullName evidence="10">Glycerol-1-phosphate heptaprenyltransferase</fullName>
    </alternativeName>
</protein>
<evidence type="ECO:0000256" key="1">
    <source>
        <dbReference type="ARBA" id="ARBA00022516"/>
    </source>
</evidence>
<dbReference type="SUPFAM" id="SSF51395">
    <property type="entry name" value="FMN-linked oxidoreductases"/>
    <property type="match status" value="1"/>
</dbReference>
<dbReference type="EMBL" id="JABBPN010000011">
    <property type="protein sequence ID" value="NMO96721.1"/>
    <property type="molecule type" value="Genomic_DNA"/>
</dbReference>
<comment type="similarity">
    <text evidence="10">Belongs to the GGGP/HepGP synthase family. Group I subfamily.</text>
</comment>